<dbReference type="GO" id="GO:0008253">
    <property type="term" value="F:5'-nucleotidase activity"/>
    <property type="evidence" value="ECO:0007669"/>
    <property type="project" value="InterPro"/>
</dbReference>
<dbReference type="Gene3D" id="3.40.50.1000">
    <property type="entry name" value="HAD superfamily/HAD-like"/>
    <property type="match status" value="1"/>
</dbReference>
<reference evidence="1" key="1">
    <citation type="submission" date="2020-03" db="EMBL/GenBank/DDBJ databases">
        <title>The deep terrestrial virosphere.</title>
        <authorList>
            <person name="Holmfeldt K."/>
            <person name="Nilsson E."/>
            <person name="Simone D."/>
            <person name="Lopez-Fernandez M."/>
            <person name="Wu X."/>
            <person name="de Brujin I."/>
            <person name="Lundin D."/>
            <person name="Andersson A."/>
            <person name="Bertilsson S."/>
            <person name="Dopson M."/>
        </authorList>
    </citation>
    <scope>NUCLEOTIDE SEQUENCE</scope>
    <source>
        <strain evidence="1">MM415B04390</strain>
    </source>
</reference>
<dbReference type="InterPro" id="IPR023214">
    <property type="entry name" value="HAD_sf"/>
</dbReference>
<protein>
    <submittedName>
        <fullName evidence="1">Uncharacterized protein</fullName>
    </submittedName>
</protein>
<sequence length="199" mass="22896">MRIGLDVDDVILDTSTEIIREVSKRLNIEADKEMCTSFSIETTYGVKPKVAKDIVRSVLWRDYIPPKSNAINCINLLWLTQKCSIYLISNKHKEIYDHDIKLLKELGLYIPFAFYLVGKAKNGTPAKAKVINKKGIELFVEDRSDTILDILANTNCKIVVMDAPWNRDIEEGSRILRVKNWLELFPLIMKFILMGDFSK</sequence>
<dbReference type="InterPro" id="IPR010708">
    <property type="entry name" value="5'(3')-deoxyribonucleotidase"/>
</dbReference>
<organism evidence="1">
    <name type="scientific">viral metagenome</name>
    <dbReference type="NCBI Taxonomy" id="1070528"/>
    <lineage>
        <taxon>unclassified sequences</taxon>
        <taxon>metagenomes</taxon>
        <taxon>organismal metagenomes</taxon>
    </lineage>
</organism>
<dbReference type="AlphaFoldDB" id="A0A6M3LJE4"/>
<dbReference type="InterPro" id="IPR036412">
    <property type="entry name" value="HAD-like_sf"/>
</dbReference>
<dbReference type="EMBL" id="MT143115">
    <property type="protein sequence ID" value="QJA93015.1"/>
    <property type="molecule type" value="Genomic_DNA"/>
</dbReference>
<proteinExistence type="predicted"/>
<evidence type="ECO:0000313" key="1">
    <source>
        <dbReference type="EMBL" id="QJA93015.1"/>
    </source>
</evidence>
<dbReference type="SUPFAM" id="SSF56784">
    <property type="entry name" value="HAD-like"/>
    <property type="match status" value="1"/>
</dbReference>
<gene>
    <name evidence="1" type="ORF">MM415B04390_0011</name>
</gene>
<name>A0A6M3LJE4_9ZZZZ</name>
<accession>A0A6M3LJE4</accession>
<dbReference type="Pfam" id="PF06941">
    <property type="entry name" value="NT5C"/>
    <property type="match status" value="1"/>
</dbReference>
<dbReference type="GO" id="GO:0009264">
    <property type="term" value="P:deoxyribonucleotide catabolic process"/>
    <property type="evidence" value="ECO:0007669"/>
    <property type="project" value="InterPro"/>
</dbReference>